<proteinExistence type="predicted"/>
<keyword evidence="1" id="KW-0812">Transmembrane</keyword>
<keyword evidence="1" id="KW-0472">Membrane</keyword>
<dbReference type="VEuPathDB" id="FungiDB:FUN_018005"/>
<evidence type="ECO:0000256" key="1">
    <source>
        <dbReference type="SAM" id="Phobius"/>
    </source>
</evidence>
<evidence type="ECO:0000313" key="3">
    <source>
        <dbReference type="Proteomes" id="UP000233469"/>
    </source>
</evidence>
<feature type="transmembrane region" description="Helical" evidence="1">
    <location>
        <begin position="402"/>
        <end position="424"/>
    </location>
</feature>
<gene>
    <name evidence="2" type="ORF">RhiirC2_869344</name>
</gene>
<name>A0A2N1MRU2_9GLOM</name>
<sequence>MMNIYTTFTLSQVQTISAIILSILGIGWIFFVSNVVRIKALNLIKNPNVGEVPILETITPANIVEVYKMVRLRGIRMVYLSTISTVVIICLILTSFDGIIVVNTIKYVETCKTTTLMSQAQIANANHRSALGSGAEIEAMMNKRNKSGVPDGILVGQVPKDNRWKFNPNLDVDPYTWKSSCLPYKSGITQVNMNTSIFAGIPGLREALPEIHAVYIFRNGIDGHNYTGYNYTRGTYGTYIYYNRTEGTNPYWANGAFISLVEEFTRGNFSLIGTKYMNRIWTLRVPESTRIHYYPDNVEMNNEIVSVPIVVKAYTCEMERFKEGDYGGYNVLDQIIESMRITISDLVGRKWNLAVINGDDTSKYELTPEHWASYMTIKDTQTATVKEVPVQLNISCISIHPVYIFLISTYVIMIIIGSICRLIIYKSDLKVPNGVIEWAGLICRGSITNSNEYSDLYDYNFRITSDKNNIEISFKNK</sequence>
<dbReference type="EMBL" id="LLXL01001461">
    <property type="protein sequence ID" value="PKK64347.1"/>
    <property type="molecule type" value="Genomic_DNA"/>
</dbReference>
<organism evidence="2 3">
    <name type="scientific">Rhizophagus irregularis</name>
    <dbReference type="NCBI Taxonomy" id="588596"/>
    <lineage>
        <taxon>Eukaryota</taxon>
        <taxon>Fungi</taxon>
        <taxon>Fungi incertae sedis</taxon>
        <taxon>Mucoromycota</taxon>
        <taxon>Glomeromycotina</taxon>
        <taxon>Glomeromycetes</taxon>
        <taxon>Glomerales</taxon>
        <taxon>Glomeraceae</taxon>
        <taxon>Rhizophagus</taxon>
    </lineage>
</organism>
<dbReference type="AlphaFoldDB" id="A0A2N1MRU2"/>
<dbReference type="VEuPathDB" id="FungiDB:RhiirFUN_019425"/>
<accession>A0A2N1MRU2</accession>
<evidence type="ECO:0000313" key="2">
    <source>
        <dbReference type="EMBL" id="PKK64347.1"/>
    </source>
</evidence>
<reference evidence="2 3" key="2">
    <citation type="submission" date="2017-10" db="EMBL/GenBank/DDBJ databases">
        <title>Extensive intraspecific genome diversity in a model arbuscular mycorrhizal fungus.</title>
        <authorList>
            <person name="Chen E.C.H."/>
            <person name="Morin E."/>
            <person name="Baudet D."/>
            <person name="Noel J."/>
            <person name="Ndikumana S."/>
            <person name="Charron P."/>
            <person name="St-Onge C."/>
            <person name="Giorgi J."/>
            <person name="Grigoriev I.V."/>
            <person name="Roux C."/>
            <person name="Martin F.M."/>
            <person name="Corradi N."/>
        </authorList>
    </citation>
    <scope>NUCLEOTIDE SEQUENCE [LARGE SCALE GENOMIC DNA]</scope>
    <source>
        <strain evidence="2 3">C2</strain>
    </source>
</reference>
<keyword evidence="1" id="KW-1133">Transmembrane helix</keyword>
<comment type="caution">
    <text evidence="2">The sequence shown here is derived from an EMBL/GenBank/DDBJ whole genome shotgun (WGS) entry which is preliminary data.</text>
</comment>
<feature type="transmembrane region" description="Helical" evidence="1">
    <location>
        <begin position="15"/>
        <end position="36"/>
    </location>
</feature>
<feature type="transmembrane region" description="Helical" evidence="1">
    <location>
        <begin position="78"/>
        <end position="102"/>
    </location>
</feature>
<protein>
    <submittedName>
        <fullName evidence="2">Uncharacterized protein</fullName>
    </submittedName>
</protein>
<reference evidence="2 3" key="1">
    <citation type="submission" date="2016-04" db="EMBL/GenBank/DDBJ databases">
        <title>Genome analyses suggest a sexual origin of heterokaryosis in a supposedly ancient asexual fungus.</title>
        <authorList>
            <person name="Ropars J."/>
            <person name="Sedzielewska K."/>
            <person name="Noel J."/>
            <person name="Charron P."/>
            <person name="Farinelli L."/>
            <person name="Marton T."/>
            <person name="Kruger M."/>
            <person name="Pelin A."/>
            <person name="Brachmann A."/>
            <person name="Corradi N."/>
        </authorList>
    </citation>
    <scope>NUCLEOTIDE SEQUENCE [LARGE SCALE GENOMIC DNA]</scope>
    <source>
        <strain evidence="2 3">C2</strain>
    </source>
</reference>
<dbReference type="VEuPathDB" id="FungiDB:RhiirA1_449618"/>
<dbReference type="Proteomes" id="UP000233469">
    <property type="component" value="Unassembled WGS sequence"/>
</dbReference>